<evidence type="ECO:0000313" key="2">
    <source>
        <dbReference type="EMBL" id="PYE23142.1"/>
    </source>
</evidence>
<proteinExistence type="predicted"/>
<protein>
    <submittedName>
        <fullName evidence="2">Uncharacterized protein</fullName>
    </submittedName>
</protein>
<comment type="caution">
    <text evidence="2">The sequence shown here is derived from an EMBL/GenBank/DDBJ whole genome shotgun (WGS) entry which is preliminary data.</text>
</comment>
<dbReference type="Proteomes" id="UP000247772">
    <property type="component" value="Unassembled WGS sequence"/>
</dbReference>
<organism evidence="2 3">
    <name type="scientific">Paraburkholderia silvatlantica</name>
    <dbReference type="NCBI Taxonomy" id="321895"/>
    <lineage>
        <taxon>Bacteria</taxon>
        <taxon>Pseudomonadati</taxon>
        <taxon>Pseudomonadota</taxon>
        <taxon>Betaproteobacteria</taxon>
        <taxon>Burkholderiales</taxon>
        <taxon>Burkholderiaceae</taxon>
        <taxon>Paraburkholderia</taxon>
    </lineage>
</organism>
<dbReference type="AlphaFoldDB" id="A0A2V4TXT0"/>
<evidence type="ECO:0000313" key="3">
    <source>
        <dbReference type="Proteomes" id="UP000247772"/>
    </source>
</evidence>
<dbReference type="EMBL" id="QJSQ01000008">
    <property type="protein sequence ID" value="PYE23142.1"/>
    <property type="molecule type" value="Genomic_DNA"/>
</dbReference>
<accession>A0A2V4TXT0</accession>
<feature type="region of interest" description="Disordered" evidence="1">
    <location>
        <begin position="1"/>
        <end position="20"/>
    </location>
</feature>
<sequence>MRANVPARPEQPQSPDRFPLFSRAGRHAAELWLVAAPLSAGEFRDLRYRNLIAGTEQMPGDEMRREAFNDAFASCIAEAIVRAEVCHV</sequence>
<name>A0A2V4TXT0_9BURK</name>
<gene>
    <name evidence="2" type="ORF">C7410_10837</name>
</gene>
<evidence type="ECO:0000256" key="1">
    <source>
        <dbReference type="SAM" id="MobiDB-lite"/>
    </source>
</evidence>
<reference evidence="2 3" key="1">
    <citation type="submission" date="2018-06" db="EMBL/GenBank/DDBJ databases">
        <title>Genomic Encyclopedia of Type Strains, Phase IV (KMG-V): Genome sequencing to study the core and pangenomes of soil and plant-associated prokaryotes.</title>
        <authorList>
            <person name="Whitman W."/>
        </authorList>
    </citation>
    <scope>NUCLEOTIDE SEQUENCE [LARGE SCALE GENOMIC DNA]</scope>
    <source>
        <strain evidence="2 3">SRCL-318</strain>
    </source>
</reference>